<evidence type="ECO:0000313" key="3">
    <source>
        <dbReference type="Proteomes" id="UP000598488"/>
    </source>
</evidence>
<proteinExistence type="predicted"/>
<reference evidence="2 3" key="1">
    <citation type="submission" date="2020-12" db="EMBL/GenBank/DDBJ databases">
        <title>Comparative genome analysis of fungal antagonists Marinomonas ostreistagni 398 and M. spartinae 468.</title>
        <authorList>
            <person name="Fields J.L."/>
            <person name="Mavrodi O.V."/>
            <person name="Biber P.D."/>
            <person name="Indest K.J."/>
            <person name="Mavrodi D.V."/>
        </authorList>
    </citation>
    <scope>NUCLEOTIDE SEQUENCE [LARGE SCALE GENOMIC DNA]</scope>
    <source>
        <strain evidence="2 3">USM7</strain>
    </source>
</reference>
<evidence type="ECO:0000256" key="1">
    <source>
        <dbReference type="SAM" id="Coils"/>
    </source>
</evidence>
<sequence>MLERYFTPYQTTSAVCGERIAILAPHPDDEVFGCGGSACKWAEQGKQVQAFIITAGVVSGEFGDTPEAEIKRAEKAKLRADESRTAAQTLGLPEPEFFERQDAALLDDQTIEAALLERLIEWQPTTLVVPSIWEMHRDHRATAQLGLSLAKQLPTIERLAFYEVGMPMTPNCLEDITAYQERKWQAMHNFPSQLEGQHYAEQMRGLNTFRSYTLGLDVHYAEAFYILEKEELAGFTEQHQPDQTTLTLRHAEKQAQQQQQQTEQMQQRIQELEHMLHQTHQTLSWRITQPLRWLRSKL</sequence>
<keyword evidence="1" id="KW-0175">Coiled coil</keyword>
<accession>A0ABS0ZCY7</accession>
<dbReference type="InterPro" id="IPR024078">
    <property type="entry name" value="LmbE-like_dom_sf"/>
</dbReference>
<name>A0ABS0ZCY7_9GAMM</name>
<gene>
    <name evidence="2" type="ORF">JHD44_12470</name>
</gene>
<dbReference type="PANTHER" id="PTHR12993:SF11">
    <property type="entry name" value="N-ACETYLGLUCOSAMINYL-PHOSPHATIDYLINOSITOL DE-N-ACETYLASE"/>
    <property type="match status" value="1"/>
</dbReference>
<protein>
    <submittedName>
        <fullName evidence="2">PIG-L family deacetylase</fullName>
    </submittedName>
</protein>
<organism evidence="2 3">
    <name type="scientific">Marinomonas ostreistagni</name>
    <dbReference type="NCBI Taxonomy" id="359209"/>
    <lineage>
        <taxon>Bacteria</taxon>
        <taxon>Pseudomonadati</taxon>
        <taxon>Pseudomonadota</taxon>
        <taxon>Gammaproteobacteria</taxon>
        <taxon>Oceanospirillales</taxon>
        <taxon>Oceanospirillaceae</taxon>
        <taxon>Marinomonas</taxon>
    </lineage>
</organism>
<evidence type="ECO:0000313" key="2">
    <source>
        <dbReference type="EMBL" id="MBJ7551500.1"/>
    </source>
</evidence>
<dbReference type="PANTHER" id="PTHR12993">
    <property type="entry name" value="N-ACETYLGLUCOSAMINYL-PHOSPHATIDYLINOSITOL DE-N-ACETYLASE-RELATED"/>
    <property type="match status" value="1"/>
</dbReference>
<dbReference type="Gene3D" id="3.40.50.10320">
    <property type="entry name" value="LmbE-like"/>
    <property type="match status" value="1"/>
</dbReference>
<dbReference type="Proteomes" id="UP000598488">
    <property type="component" value="Unassembled WGS sequence"/>
</dbReference>
<keyword evidence="3" id="KW-1185">Reference proteome</keyword>
<dbReference type="Pfam" id="PF02585">
    <property type="entry name" value="PIG-L"/>
    <property type="match status" value="1"/>
</dbReference>
<dbReference type="EMBL" id="JAEMUH010000011">
    <property type="protein sequence ID" value="MBJ7551500.1"/>
    <property type="molecule type" value="Genomic_DNA"/>
</dbReference>
<dbReference type="InterPro" id="IPR003737">
    <property type="entry name" value="GlcNAc_PI_deacetylase-related"/>
</dbReference>
<feature type="coiled-coil region" evidence="1">
    <location>
        <begin position="248"/>
        <end position="282"/>
    </location>
</feature>
<dbReference type="SUPFAM" id="SSF102588">
    <property type="entry name" value="LmbE-like"/>
    <property type="match status" value="1"/>
</dbReference>
<comment type="caution">
    <text evidence="2">The sequence shown here is derived from an EMBL/GenBank/DDBJ whole genome shotgun (WGS) entry which is preliminary data.</text>
</comment>
<dbReference type="RefSeq" id="WP_199463107.1">
    <property type="nucleotide sequence ID" value="NZ_JAEMUH010000011.1"/>
</dbReference>